<evidence type="ECO:0000256" key="3">
    <source>
        <dbReference type="ARBA" id="ARBA00022679"/>
    </source>
</evidence>
<protein>
    <recommendedName>
        <fullName evidence="2">histidine kinase</fullName>
        <ecNumber evidence="2">2.7.13.3</ecNumber>
    </recommendedName>
</protein>
<keyword evidence="4" id="KW-0547">Nucleotide-binding</keyword>
<feature type="coiled-coil region" evidence="8">
    <location>
        <begin position="411"/>
        <end position="438"/>
    </location>
</feature>
<dbReference type="InterPro" id="IPR004358">
    <property type="entry name" value="Sig_transdc_His_kin-like_C"/>
</dbReference>
<sequence>MNARSYAFHYRDLDSTLKYANKAYALSKGYDDGRAEALNNLAFVSMARMDYSRAALYLEKAQDATDNQVELLIADVQLMRLCQRQSKNKDFYKYRERASRRLKRINEEVATLTARQQMRVAYAQSEFAIVESTYFYYVGLSAPSVKAMARIDPNGIVSKDTAQLLSYYYNVGSGGIIIRGTEEEIGQTEFDYLMRCYIMSRENNYPYWEANSMQAISEHLESPQMAQRLIKSNLPAIKYLNVDQMPDSLLAGNLAQRALVLFQRYGDVYQTAGAYRTLAECYWGQKDYRSAIICLNNALNSNTVIKHAPDLVASIREQLSLAFSAIDDKPQSDYNRNIYLDIQEMTRQDRLLEARAAQLDQSSQVLNLMIVAVLVMIALIMILLVLFSRMRKRKDQELSTENLFAPLEQWNRQSEQQLVNQQDKLEEVEEEIQMMRFRILDNRKRNIEKRAKIALVNSITPLIDRISNEVQRLTTTSEDDDIRQRRLTYISELTSQINAYNDKLTEWIQLKQGQLNLHIESFKLQELFDLLKKGGMSFAMKGITLEVEDSDCVVKADKTLTLFMLNTLTDNARKFTLKGGKVCVSSHATPDYVEISIADTGVGMDEEHVTHIFDHKHLLDEKRIEKSEKSHCFGLMNCKGIIDKYRKVSQIFNVCSLNVSSEVGKGSVFSFRLPKGIVRLLVFAFLMLVPNAVNAGNRNLSVALQYSDSVYDSNIRGTYNRTLIYAQKCIDALNHFYLSKKMGTQYQMKLYDTGDTPAELIWFEDGLRTNYDVILRVRNESAVAALALHQWNLYHYNNKAYTQLFRKRSADRNLGNYVTLMQRSETNKNVAIAILIILLLSILPAYYFVYYRHRLYYRFCVEKVHQINEVLLSDRLPEEKLALINKLWKGLNHPLHPRYTELNRLVNQVQMSLSQSIKHTEEAENRLELAEDELNRTNYESARLYVSNSVLDNCLSTLKHETMYYPSRIRQLIDDKGDLQVIKEVVDYYKELYMLLSMQAMRQIDGNVTIDDDILKYLLEHLRKLTGASELQLSSRERDSAYNIVTVTIPQLELSEQQCSELFTPSSVNVEYMICRQIVREIGESTNARASGIQARRDTVNGGIAIDIVLPKMIAEKLK</sequence>
<dbReference type="GO" id="GO:0007234">
    <property type="term" value="P:osmosensory signaling via phosphorelay pathway"/>
    <property type="evidence" value="ECO:0007669"/>
    <property type="project" value="TreeGrafter"/>
</dbReference>
<feature type="coiled-coil region" evidence="8">
    <location>
        <begin position="913"/>
        <end position="940"/>
    </location>
</feature>
<dbReference type="PROSITE" id="PS50109">
    <property type="entry name" value="HIS_KIN"/>
    <property type="match status" value="1"/>
</dbReference>
<comment type="catalytic activity">
    <reaction evidence="1">
        <text>ATP + protein L-histidine = ADP + protein N-phospho-L-histidine.</text>
        <dbReference type="EC" id="2.7.13.3"/>
    </reaction>
</comment>
<keyword evidence="8" id="KW-0175">Coiled coil</keyword>
<keyword evidence="3" id="KW-0808">Transferase</keyword>
<dbReference type="SUPFAM" id="SSF48452">
    <property type="entry name" value="TPR-like"/>
    <property type="match status" value="1"/>
</dbReference>
<evidence type="ECO:0000256" key="9">
    <source>
        <dbReference type="SAM" id="Phobius"/>
    </source>
</evidence>
<evidence type="ECO:0000256" key="1">
    <source>
        <dbReference type="ARBA" id="ARBA00000085"/>
    </source>
</evidence>
<evidence type="ECO:0000256" key="7">
    <source>
        <dbReference type="ARBA" id="ARBA00023012"/>
    </source>
</evidence>
<dbReference type="PANTHER" id="PTHR42878">
    <property type="entry name" value="TWO-COMPONENT HISTIDINE KINASE"/>
    <property type="match status" value="1"/>
</dbReference>
<dbReference type="PRINTS" id="PR00344">
    <property type="entry name" value="BCTRLSENSOR"/>
</dbReference>
<dbReference type="Pfam" id="PF17139">
    <property type="entry name" value="DUF5112"/>
    <property type="match status" value="1"/>
</dbReference>
<organism evidence="11">
    <name type="scientific">Prevotella sp. GTC17253</name>
    <dbReference type="NCBI Taxonomy" id="3236793"/>
    <lineage>
        <taxon>Bacteria</taxon>
        <taxon>Pseudomonadati</taxon>
        <taxon>Bacteroidota</taxon>
        <taxon>Bacteroidia</taxon>
        <taxon>Bacteroidales</taxon>
        <taxon>Prevotellaceae</taxon>
        <taxon>Prevotella</taxon>
    </lineage>
</organism>
<dbReference type="SUPFAM" id="SSF55874">
    <property type="entry name" value="ATPase domain of HSP90 chaperone/DNA topoisomerase II/histidine kinase"/>
    <property type="match status" value="1"/>
</dbReference>
<keyword evidence="5" id="KW-0418">Kinase</keyword>
<dbReference type="SMART" id="SM00387">
    <property type="entry name" value="HATPase_c"/>
    <property type="match status" value="1"/>
</dbReference>
<evidence type="ECO:0000259" key="10">
    <source>
        <dbReference type="PROSITE" id="PS50109"/>
    </source>
</evidence>
<evidence type="ECO:0000256" key="2">
    <source>
        <dbReference type="ARBA" id="ARBA00012438"/>
    </source>
</evidence>
<dbReference type="Pfam" id="PF17140">
    <property type="entry name" value="DUF5113"/>
    <property type="match status" value="2"/>
</dbReference>
<keyword evidence="7" id="KW-0902">Two-component regulatory system</keyword>
<dbReference type="Gene3D" id="3.30.565.10">
    <property type="entry name" value="Histidine kinase-like ATPase, C-terminal domain"/>
    <property type="match status" value="1"/>
</dbReference>
<proteinExistence type="predicted"/>
<dbReference type="EMBL" id="AP035785">
    <property type="protein sequence ID" value="BFO70888.1"/>
    <property type="molecule type" value="Genomic_DNA"/>
</dbReference>
<reference evidence="11" key="1">
    <citation type="submission" date="2024-07" db="EMBL/GenBank/DDBJ databases">
        <title>Complete genome sequence of Prevotella sp. YM-2024 GTC17253.</title>
        <authorList>
            <person name="Hayashi M."/>
            <person name="Muto Y."/>
            <person name="Tanaka K."/>
            <person name="Niwa H."/>
        </authorList>
    </citation>
    <scope>NUCLEOTIDE SEQUENCE</scope>
    <source>
        <strain evidence="11">GTC17253</strain>
    </source>
</reference>
<dbReference type="InterPro" id="IPR033405">
    <property type="entry name" value="DUF5112"/>
</dbReference>
<dbReference type="InterPro" id="IPR011990">
    <property type="entry name" value="TPR-like_helical_dom_sf"/>
</dbReference>
<dbReference type="InterPro" id="IPR003594">
    <property type="entry name" value="HATPase_dom"/>
</dbReference>
<dbReference type="Pfam" id="PF02518">
    <property type="entry name" value="HATPase_c"/>
    <property type="match status" value="1"/>
</dbReference>
<evidence type="ECO:0000256" key="8">
    <source>
        <dbReference type="SAM" id="Coils"/>
    </source>
</evidence>
<feature type="transmembrane region" description="Helical" evidence="9">
    <location>
        <begin position="830"/>
        <end position="849"/>
    </location>
</feature>
<dbReference type="Gene3D" id="1.25.40.10">
    <property type="entry name" value="Tetratricopeptide repeat domain"/>
    <property type="match status" value="1"/>
</dbReference>
<evidence type="ECO:0000256" key="4">
    <source>
        <dbReference type="ARBA" id="ARBA00022741"/>
    </source>
</evidence>
<dbReference type="AlphaFoldDB" id="A0AB33IN18"/>
<dbReference type="SMART" id="SM00028">
    <property type="entry name" value="TPR"/>
    <property type="match status" value="2"/>
</dbReference>
<gene>
    <name evidence="11" type="ORF">GTC17253_08540</name>
</gene>
<dbReference type="GO" id="GO:0000156">
    <property type="term" value="F:phosphorelay response regulator activity"/>
    <property type="evidence" value="ECO:0007669"/>
    <property type="project" value="TreeGrafter"/>
</dbReference>
<dbReference type="PANTHER" id="PTHR42878:SF7">
    <property type="entry name" value="SENSOR HISTIDINE KINASE GLRK"/>
    <property type="match status" value="1"/>
</dbReference>
<dbReference type="InterPro" id="IPR050351">
    <property type="entry name" value="BphY/WalK/GraS-like"/>
</dbReference>
<keyword evidence="9" id="KW-0472">Membrane</keyword>
<accession>A0AB33IN18</accession>
<feature type="transmembrane region" description="Helical" evidence="9">
    <location>
        <begin position="365"/>
        <end position="387"/>
    </location>
</feature>
<keyword evidence="9" id="KW-0812">Transmembrane</keyword>
<evidence type="ECO:0000256" key="6">
    <source>
        <dbReference type="ARBA" id="ARBA00022840"/>
    </source>
</evidence>
<evidence type="ECO:0000256" key="5">
    <source>
        <dbReference type="ARBA" id="ARBA00022777"/>
    </source>
</evidence>
<keyword evidence="6" id="KW-0067">ATP-binding</keyword>
<dbReference type="InterPro" id="IPR033406">
    <property type="entry name" value="DUF5113"/>
</dbReference>
<dbReference type="InterPro" id="IPR019734">
    <property type="entry name" value="TPR_rpt"/>
</dbReference>
<evidence type="ECO:0000313" key="11">
    <source>
        <dbReference type="EMBL" id="BFO70888.1"/>
    </source>
</evidence>
<dbReference type="GO" id="GO:0005524">
    <property type="term" value="F:ATP binding"/>
    <property type="evidence" value="ECO:0007669"/>
    <property type="project" value="UniProtKB-KW"/>
</dbReference>
<name>A0AB33IN18_9BACT</name>
<dbReference type="InterPro" id="IPR005467">
    <property type="entry name" value="His_kinase_dom"/>
</dbReference>
<dbReference type="GO" id="GO:0004673">
    <property type="term" value="F:protein histidine kinase activity"/>
    <property type="evidence" value="ECO:0007669"/>
    <property type="project" value="UniProtKB-EC"/>
</dbReference>
<dbReference type="GO" id="GO:0030295">
    <property type="term" value="F:protein kinase activator activity"/>
    <property type="evidence" value="ECO:0007669"/>
    <property type="project" value="TreeGrafter"/>
</dbReference>
<feature type="domain" description="Histidine kinase" evidence="10">
    <location>
        <begin position="454"/>
        <end position="677"/>
    </location>
</feature>
<keyword evidence="9" id="KW-1133">Transmembrane helix</keyword>
<dbReference type="InterPro" id="IPR036890">
    <property type="entry name" value="HATPase_C_sf"/>
</dbReference>
<dbReference type="EC" id="2.7.13.3" evidence="2"/>